<feature type="domain" description="PIN" evidence="1">
    <location>
        <begin position="4"/>
        <end position="115"/>
    </location>
</feature>
<gene>
    <name evidence="2" type="ORF">M094_3229</name>
</gene>
<evidence type="ECO:0000313" key="3">
    <source>
        <dbReference type="Proteomes" id="UP000028013"/>
    </source>
</evidence>
<reference evidence="2 3" key="1">
    <citation type="submission" date="2014-04" db="EMBL/GenBank/DDBJ databases">
        <authorList>
            <person name="Sears C."/>
            <person name="Carroll K."/>
            <person name="Sack B.R."/>
            <person name="Qadri F."/>
            <person name="Myers L.L."/>
            <person name="Chung G.-T."/>
            <person name="Escheverria P."/>
            <person name="Fraser C.M."/>
            <person name="Sadzewicz L."/>
            <person name="Shefchek K.A."/>
            <person name="Tallon L."/>
            <person name="Das S.P."/>
            <person name="Daugherty S."/>
            <person name="Mongodin E.F."/>
        </authorList>
    </citation>
    <scope>NUCLEOTIDE SEQUENCE [LARGE SCALE GENOMIC DNA]</scope>
    <source>
        <strain evidence="2 3">3978 T3 ii</strain>
    </source>
</reference>
<name>A0A078STD6_BACUN</name>
<dbReference type="Pfam" id="PF13470">
    <property type="entry name" value="PIN_3"/>
    <property type="match status" value="1"/>
</dbReference>
<dbReference type="AlphaFoldDB" id="A0A078STD6"/>
<proteinExistence type="predicted"/>
<sequence>MIKAFIDTNVLIDLLLERDGCQDAATILLCQKEQKCSLFLSSLTMANIAYILRKKFKGIALYNALNKLKTFFSVVSLTADNVESALMLQATDFEDALQYFSAANIQADVIVTRNEKDFYFSQISITSPKSFLESIS</sequence>
<dbReference type="Proteomes" id="UP000028013">
    <property type="component" value="Unassembled WGS sequence"/>
</dbReference>
<organism evidence="2 3">
    <name type="scientific">Bacteroides uniformis str. 3978 T3 ii</name>
    <dbReference type="NCBI Taxonomy" id="1339349"/>
    <lineage>
        <taxon>Bacteria</taxon>
        <taxon>Pseudomonadati</taxon>
        <taxon>Bacteroidota</taxon>
        <taxon>Bacteroidia</taxon>
        <taxon>Bacteroidales</taxon>
        <taxon>Bacteroidaceae</taxon>
        <taxon>Bacteroides</taxon>
    </lineage>
</organism>
<accession>A0A078STD6</accession>
<dbReference type="RefSeq" id="WP_035448267.1">
    <property type="nucleotide sequence ID" value="NZ_JNHN01000004.1"/>
</dbReference>
<dbReference type="CDD" id="cd09854">
    <property type="entry name" value="PIN_VapC-like"/>
    <property type="match status" value="1"/>
</dbReference>
<dbReference type="InterPro" id="IPR029060">
    <property type="entry name" value="PIN-like_dom_sf"/>
</dbReference>
<evidence type="ECO:0000313" key="2">
    <source>
        <dbReference type="EMBL" id="KDS64928.1"/>
    </source>
</evidence>
<comment type="caution">
    <text evidence="2">The sequence shown here is derived from an EMBL/GenBank/DDBJ whole genome shotgun (WGS) entry which is preliminary data.</text>
</comment>
<dbReference type="InterPro" id="IPR002716">
    <property type="entry name" value="PIN_dom"/>
</dbReference>
<dbReference type="SUPFAM" id="SSF88723">
    <property type="entry name" value="PIN domain-like"/>
    <property type="match status" value="1"/>
</dbReference>
<dbReference type="PATRIC" id="fig|1339349.3.peg.136"/>
<dbReference type="Gene3D" id="3.40.50.1010">
    <property type="entry name" value="5'-nuclease"/>
    <property type="match status" value="1"/>
</dbReference>
<evidence type="ECO:0000259" key="1">
    <source>
        <dbReference type="Pfam" id="PF13470"/>
    </source>
</evidence>
<dbReference type="EMBL" id="JNHN01000004">
    <property type="protein sequence ID" value="KDS64928.1"/>
    <property type="molecule type" value="Genomic_DNA"/>
</dbReference>
<protein>
    <submittedName>
        <fullName evidence="2">PIN domain protein</fullName>
    </submittedName>
</protein>